<proteinExistence type="predicted"/>
<name>U4LVE1_PYROM</name>
<feature type="compositionally biased region" description="Acidic residues" evidence="1">
    <location>
        <begin position="51"/>
        <end position="62"/>
    </location>
</feature>
<evidence type="ECO:0000256" key="1">
    <source>
        <dbReference type="SAM" id="MobiDB-lite"/>
    </source>
</evidence>
<feature type="region of interest" description="Disordered" evidence="1">
    <location>
        <begin position="49"/>
        <end position="69"/>
    </location>
</feature>
<evidence type="ECO:0000313" key="3">
    <source>
        <dbReference type="Proteomes" id="UP000018144"/>
    </source>
</evidence>
<gene>
    <name evidence="2" type="ORF">PCON_13219</name>
</gene>
<accession>U4LVE1</accession>
<reference evidence="2 3" key="1">
    <citation type="journal article" date="2013" name="PLoS Genet.">
        <title>The genome and development-dependent transcriptomes of Pyronema confluens: a window into fungal evolution.</title>
        <authorList>
            <person name="Traeger S."/>
            <person name="Altegoer F."/>
            <person name="Freitag M."/>
            <person name="Gabaldon T."/>
            <person name="Kempken F."/>
            <person name="Kumar A."/>
            <person name="Marcet-Houben M."/>
            <person name="Poggeler S."/>
            <person name="Stajich J.E."/>
            <person name="Nowrousian M."/>
        </authorList>
    </citation>
    <scope>NUCLEOTIDE SEQUENCE [LARGE SCALE GENOMIC DNA]</scope>
    <source>
        <strain evidence="3">CBS 100304</strain>
        <tissue evidence="2">Vegetative mycelium</tissue>
    </source>
</reference>
<sequence length="158" mass="17546">MQRCGAKITVVGSNARGKSCTYYKSPKADRAAKPIEYVSDNYVGIAKSEPEDITTEGNELENNEPPTDRVRKWCQKAGAIKGMSATTKSGDRKRSRQHPSRILLIIAEAPRTANRRTVNMKITKLLLSVGEDAPLEQRSVREDGPLGQRMGKGYLWLN</sequence>
<keyword evidence="3" id="KW-1185">Reference proteome</keyword>
<feature type="region of interest" description="Disordered" evidence="1">
    <location>
        <begin position="81"/>
        <end position="100"/>
    </location>
</feature>
<evidence type="ECO:0000313" key="2">
    <source>
        <dbReference type="EMBL" id="CCX32456.1"/>
    </source>
</evidence>
<protein>
    <submittedName>
        <fullName evidence="2">Uncharacterized protein</fullName>
    </submittedName>
</protein>
<organism evidence="2 3">
    <name type="scientific">Pyronema omphalodes (strain CBS 100304)</name>
    <name type="common">Pyronema confluens</name>
    <dbReference type="NCBI Taxonomy" id="1076935"/>
    <lineage>
        <taxon>Eukaryota</taxon>
        <taxon>Fungi</taxon>
        <taxon>Dikarya</taxon>
        <taxon>Ascomycota</taxon>
        <taxon>Pezizomycotina</taxon>
        <taxon>Pezizomycetes</taxon>
        <taxon>Pezizales</taxon>
        <taxon>Pyronemataceae</taxon>
        <taxon>Pyronema</taxon>
    </lineage>
</organism>
<dbReference type="AlphaFoldDB" id="U4LVE1"/>
<dbReference type="EMBL" id="HF935878">
    <property type="protein sequence ID" value="CCX32456.1"/>
    <property type="molecule type" value="Genomic_DNA"/>
</dbReference>
<dbReference type="Proteomes" id="UP000018144">
    <property type="component" value="Unassembled WGS sequence"/>
</dbReference>